<name>A0ABN8Q678_9CNID</name>
<reference evidence="1 2" key="1">
    <citation type="submission" date="2022-05" db="EMBL/GenBank/DDBJ databases">
        <authorList>
            <consortium name="Genoscope - CEA"/>
            <person name="William W."/>
        </authorList>
    </citation>
    <scope>NUCLEOTIDE SEQUENCE [LARGE SCALE GENOMIC DNA]</scope>
</reference>
<sequence length="86" mass="9738">MESTKNAMEDVGLQWNSKRCAVVHTDTYNASELRVDENICISDLEEGNQYKLLGFLETVRLEQKMSCSAQLRSFFVACLSFGQVPI</sequence>
<comment type="caution">
    <text evidence="1">The sequence shown here is derived from an EMBL/GenBank/DDBJ whole genome shotgun (WGS) entry which is preliminary data.</text>
</comment>
<keyword evidence="2" id="KW-1185">Reference proteome</keyword>
<evidence type="ECO:0000313" key="2">
    <source>
        <dbReference type="Proteomes" id="UP001159427"/>
    </source>
</evidence>
<accession>A0ABN8Q678</accession>
<dbReference type="EMBL" id="CALNXI010001146">
    <property type="protein sequence ID" value="CAH3157433.1"/>
    <property type="molecule type" value="Genomic_DNA"/>
</dbReference>
<dbReference type="Proteomes" id="UP001159427">
    <property type="component" value="Unassembled WGS sequence"/>
</dbReference>
<proteinExistence type="predicted"/>
<protein>
    <submittedName>
        <fullName evidence="1">Uncharacterized protein</fullName>
    </submittedName>
</protein>
<evidence type="ECO:0000313" key="1">
    <source>
        <dbReference type="EMBL" id="CAH3157433.1"/>
    </source>
</evidence>
<organism evidence="1 2">
    <name type="scientific">Porites evermanni</name>
    <dbReference type="NCBI Taxonomy" id="104178"/>
    <lineage>
        <taxon>Eukaryota</taxon>
        <taxon>Metazoa</taxon>
        <taxon>Cnidaria</taxon>
        <taxon>Anthozoa</taxon>
        <taxon>Hexacorallia</taxon>
        <taxon>Scleractinia</taxon>
        <taxon>Fungiina</taxon>
        <taxon>Poritidae</taxon>
        <taxon>Porites</taxon>
    </lineage>
</organism>
<gene>
    <name evidence="1" type="ORF">PEVE_00002494</name>
</gene>